<sequence>MNVKNFVYSLVYFLISEMSFNKIDLVYLTILQDLTNESKSLSEALVIVCRLNGSTSFQTNIKASSDALLNKIKNTFGSYIRSYFSIKSFSLSSLFRFFNTLLVDNS</sequence>
<dbReference type="AlphaFoldDB" id="A0A3M7SZR6"/>
<reference evidence="1 2" key="1">
    <citation type="journal article" date="2018" name="Sci. Rep.">
        <title>Genomic signatures of local adaptation to the degree of environmental predictability in rotifers.</title>
        <authorList>
            <person name="Franch-Gras L."/>
            <person name="Hahn C."/>
            <person name="Garcia-Roger E.M."/>
            <person name="Carmona M.J."/>
            <person name="Serra M."/>
            <person name="Gomez A."/>
        </authorList>
    </citation>
    <scope>NUCLEOTIDE SEQUENCE [LARGE SCALE GENOMIC DNA]</scope>
    <source>
        <strain evidence="1">HYR1</strain>
    </source>
</reference>
<gene>
    <name evidence="1" type="ORF">BpHYR1_004772</name>
</gene>
<protein>
    <submittedName>
        <fullName evidence="1">Uncharacterized protein</fullName>
    </submittedName>
</protein>
<keyword evidence="2" id="KW-1185">Reference proteome</keyword>
<evidence type="ECO:0000313" key="2">
    <source>
        <dbReference type="Proteomes" id="UP000276133"/>
    </source>
</evidence>
<evidence type="ECO:0000313" key="1">
    <source>
        <dbReference type="EMBL" id="RNA41217.1"/>
    </source>
</evidence>
<name>A0A3M7SZR6_BRAPC</name>
<comment type="caution">
    <text evidence="1">The sequence shown here is derived from an EMBL/GenBank/DDBJ whole genome shotgun (WGS) entry which is preliminary data.</text>
</comment>
<organism evidence="1 2">
    <name type="scientific">Brachionus plicatilis</name>
    <name type="common">Marine rotifer</name>
    <name type="synonym">Brachionus muelleri</name>
    <dbReference type="NCBI Taxonomy" id="10195"/>
    <lineage>
        <taxon>Eukaryota</taxon>
        <taxon>Metazoa</taxon>
        <taxon>Spiralia</taxon>
        <taxon>Gnathifera</taxon>
        <taxon>Rotifera</taxon>
        <taxon>Eurotatoria</taxon>
        <taxon>Monogononta</taxon>
        <taxon>Pseudotrocha</taxon>
        <taxon>Ploima</taxon>
        <taxon>Brachionidae</taxon>
        <taxon>Brachionus</taxon>
    </lineage>
</organism>
<dbReference type="EMBL" id="REGN01000530">
    <property type="protein sequence ID" value="RNA41217.1"/>
    <property type="molecule type" value="Genomic_DNA"/>
</dbReference>
<dbReference type="Proteomes" id="UP000276133">
    <property type="component" value="Unassembled WGS sequence"/>
</dbReference>
<proteinExistence type="predicted"/>
<accession>A0A3M7SZR6</accession>